<evidence type="ECO:0000313" key="8">
    <source>
        <dbReference type="Proteomes" id="UP001595530"/>
    </source>
</evidence>
<feature type="domain" description="NAD-specific glutamate dehydrogenase C-terminal" evidence="3">
    <location>
        <begin position="1270"/>
        <end position="1606"/>
    </location>
</feature>
<sequence>MLANSEETKTELIGKISALIEERCAGQDIASIVRFAQIYYAQVDPDDLRERNVQDLYGAVLSHWNLLRRFSPGTAKLRVTNPRIEEHGWQSGHTVVEIVNDDMPFLVDSVTMEANRQGLTLHLLIHPVLRIKRDAAGEFIEFLSAEATDGSLQSIIHMEVDRQTDPQQLEQLRAGIERVLQDVRNAVEDWPPMLARLRDISAEIDAAPVDRAEAAEIKAFLDWAAQDHFTFLGYRDYDLVTEGGEDVLRIVPDSGLGILRQSGQQRSASFAVLPPDSRRLARVPQLLMLTKANSRATVHRPGYLDYIGIKRFDAQGKVNGEHRFLGLYTHNAYSASLAEIPLLRRKVEHVIQRAGFLPGSHAGKDLRMVLETYPRDELFQVGEDDLLQHAMGIVRLNERQRTRLFVRRDPYGRFLSCLVFVPRDTYNTELRLRMQQILLEAFNGVSAEFNVQLSESPLARIHFTVRTGPGSGIPEFDVDALEARLAQAGRRWQDEVYAALLERCGEERATLLYRRYASAFPAGYREDYSARLAVHDIEMMEQLAPPGSGAGAGPGLGLSLYRRLEAQPEQLHFKLFHAGGPVPLSDSLPMLEHMGVRVQDEHPYQIVPLESAPVWIHDFSMTYEAGAELALDRVKGLFEDTFDQVWRGAAENDDFNRLVLSARFTWREVVILRAYSKYLRQAGFTFSLAYIRQTLTHHPQIARQLLELFLARFDPAATLEEPRPALSPAAAIEAALEQVANLDEDRILRQYLALIQATTRSNYFQPDAAGAPKPYLSFKFNPALVPGLPEPRPMFEIFVYSPRVEGVHLRGGKVARGGLRWSDRMEDFRTEVLGLVKAQMVKNAVIVPVGSKGGFVLKRAPAGDRDALQKEGVACYQTFLRGMLDLTDNLVGGKVVPPPAVVRHDADDPYLVVAADKGTATFSDIANGIAQEYGFWLDDAFASGGSVGYDHKKMAITARGAWESVQRHFLELGRDIGNEDFTVTGIGDMSGDVFGNGMLLSRHIKLVAAFDHRHIFLDPEPQPQASFGERERLFALERSSWADYDPSLISAGGGVFPRSAKSLPLSPEVRRVLGIEAEALTPTDLIRAILKAPVDLLYNGGIGTYVKSSQQSHQQVGDRANDAVRVDGGELRCKVMGEGGNLGFTQLGRIEYALGGGRIYTDAIDNSGGVDCSDHEVNIKILLNAVVADGELTAKQRSTLLADMTEEVAQLVLRDNHFQTQSLSITRARGSALLDAQARYIKALEQAGKLNRELEFLPTEQELRTRKLAGAGLTAPELAVLLAYSKIVLCEELVASELPDDPYVATALERYFPLPLRERYRTNMQQHPLKREIIATHVTNSMVNRVGSVFVHRMQEETGARPAEIVRAYLLAREVFGLVSLWQAIAGLDSHIDYATQIALIVEAERLAERGTLWFLHHRQQLDMAAVIERFTPGVATLAEHLTTLLVGPDRAQLEANTASFSATGVPVDLALRIAKCDALYCALDITEVAAATRRPVDLVAAVYFGFGGDLNINWLHYQIGLLPADSRWQALARAALLDDLSVAHRTLTAAALGMSSGEQNAEAILHTWAGKFDSALARYRKLLADLQLAGTLDAAMLTVALREIRSLS</sequence>
<feature type="domain" description="NAD-glutamate dehydrogenase ACT2" evidence="5">
    <location>
        <begin position="403"/>
        <end position="493"/>
    </location>
</feature>
<dbReference type="InterPro" id="IPR024727">
    <property type="entry name" value="NAD_Glu_DH_N_ACT1"/>
</dbReference>
<reference evidence="8" key="1">
    <citation type="journal article" date="2019" name="Int. J. Syst. Evol. Microbiol.">
        <title>The Global Catalogue of Microorganisms (GCM) 10K type strain sequencing project: providing services to taxonomists for standard genome sequencing and annotation.</title>
        <authorList>
            <consortium name="The Broad Institute Genomics Platform"/>
            <consortium name="The Broad Institute Genome Sequencing Center for Infectious Disease"/>
            <person name="Wu L."/>
            <person name="Ma J."/>
        </authorList>
    </citation>
    <scope>NUCLEOTIDE SEQUENCE [LARGE SCALE GENOMIC DNA]</scope>
    <source>
        <strain evidence="8">KCTC 42986</strain>
    </source>
</reference>
<dbReference type="InterPro" id="IPR036291">
    <property type="entry name" value="NAD(P)-bd_dom_sf"/>
</dbReference>
<feature type="domain" description="NAD-glutamate dehydrogenase catalytic" evidence="2">
    <location>
        <begin position="732"/>
        <end position="1225"/>
    </location>
</feature>
<dbReference type="EMBL" id="JBHRTP010000040">
    <property type="protein sequence ID" value="MFC3108963.1"/>
    <property type="molecule type" value="Genomic_DNA"/>
</dbReference>
<dbReference type="InterPro" id="IPR007780">
    <property type="entry name" value="NAD_Glu_DH_bac"/>
</dbReference>
<dbReference type="Pfam" id="PF21076">
    <property type="entry name" value="GDH_ACT2"/>
    <property type="match status" value="1"/>
</dbReference>
<keyword evidence="1" id="KW-0560">Oxidoreductase</keyword>
<dbReference type="InterPro" id="IPR048381">
    <property type="entry name" value="GDH_C"/>
</dbReference>
<evidence type="ECO:0000259" key="5">
    <source>
        <dbReference type="Pfam" id="PF21076"/>
    </source>
</evidence>
<evidence type="ECO:0000259" key="4">
    <source>
        <dbReference type="Pfam" id="PF21075"/>
    </source>
</evidence>
<dbReference type="PANTHER" id="PTHR43403:SF1">
    <property type="entry name" value="NAD-SPECIFIC GLUTAMATE DEHYDROGENASE"/>
    <property type="match status" value="1"/>
</dbReference>
<dbReference type="SUPFAM" id="SSF51735">
    <property type="entry name" value="NAD(P)-binding Rossmann-fold domains"/>
    <property type="match status" value="1"/>
</dbReference>
<evidence type="ECO:0000259" key="6">
    <source>
        <dbReference type="Pfam" id="PF21077"/>
    </source>
</evidence>
<dbReference type="Pfam" id="PF21073">
    <property type="entry name" value="GDH_HM1"/>
    <property type="match status" value="1"/>
</dbReference>
<dbReference type="RefSeq" id="WP_390323521.1">
    <property type="nucleotide sequence ID" value="NZ_JBHRTP010000040.1"/>
</dbReference>
<dbReference type="Pfam" id="PF21077">
    <property type="entry name" value="GDH_ACT3"/>
    <property type="match status" value="1"/>
</dbReference>
<dbReference type="InterPro" id="IPR049059">
    <property type="entry name" value="NAD_Glu_DH_HM1"/>
</dbReference>
<dbReference type="SUPFAM" id="SSF53223">
    <property type="entry name" value="Aminoacid dehydrogenase-like, N-terminal domain"/>
    <property type="match status" value="1"/>
</dbReference>
<dbReference type="Pfam" id="PF05088">
    <property type="entry name" value="Bac_GDH_CD"/>
    <property type="match status" value="1"/>
</dbReference>
<dbReference type="InterPro" id="IPR049056">
    <property type="entry name" value="NAD_Glu_DH_HM3"/>
</dbReference>
<evidence type="ECO:0000259" key="2">
    <source>
        <dbReference type="Pfam" id="PF05088"/>
    </source>
</evidence>
<gene>
    <name evidence="7" type="ORF">ACFOFO_13510</name>
</gene>
<evidence type="ECO:0000313" key="7">
    <source>
        <dbReference type="EMBL" id="MFC3108963.1"/>
    </source>
</evidence>
<name>A0ABV7F1R2_9BURK</name>
<dbReference type="InterPro" id="IPR049064">
    <property type="entry name" value="NAD_Glu_DH_ACT3"/>
</dbReference>
<keyword evidence="8" id="KW-1185">Reference proteome</keyword>
<comment type="caution">
    <text evidence="7">The sequence shown here is derived from an EMBL/GenBank/DDBJ whole genome shotgun (WGS) entry which is preliminary data.</text>
</comment>
<evidence type="ECO:0000259" key="3">
    <source>
        <dbReference type="Pfam" id="PF21074"/>
    </source>
</evidence>
<feature type="domain" description="NAD-glutamate dehydrogenase N-terminal ACT1" evidence="4">
    <location>
        <begin position="35"/>
        <end position="175"/>
    </location>
</feature>
<dbReference type="Proteomes" id="UP001595530">
    <property type="component" value="Unassembled WGS sequence"/>
</dbReference>
<dbReference type="Pfam" id="PF21075">
    <property type="entry name" value="GDH_ACT1"/>
    <property type="match status" value="1"/>
</dbReference>
<dbReference type="Pfam" id="PF21074">
    <property type="entry name" value="GDH_C"/>
    <property type="match status" value="1"/>
</dbReference>
<proteinExistence type="predicted"/>
<dbReference type="Gene3D" id="3.40.50.720">
    <property type="entry name" value="NAD(P)-binding Rossmann-like Domain"/>
    <property type="match status" value="1"/>
</dbReference>
<organism evidence="7 8">
    <name type="scientific">Undibacterium arcticum</name>
    <dbReference type="NCBI Taxonomy" id="1762892"/>
    <lineage>
        <taxon>Bacteria</taxon>
        <taxon>Pseudomonadati</taxon>
        <taxon>Pseudomonadota</taxon>
        <taxon>Betaproteobacteria</taxon>
        <taxon>Burkholderiales</taxon>
        <taxon>Oxalobacteraceae</taxon>
        <taxon>Undibacterium</taxon>
    </lineage>
</organism>
<dbReference type="PANTHER" id="PTHR43403">
    <property type="entry name" value="NAD-SPECIFIC GLUTAMATE DEHYDROGENASE"/>
    <property type="match status" value="1"/>
</dbReference>
<dbReference type="PIRSF" id="PIRSF036761">
    <property type="entry name" value="GDH_Mll4104"/>
    <property type="match status" value="1"/>
</dbReference>
<dbReference type="InterPro" id="IPR049058">
    <property type="entry name" value="NAD_Glu_DH_HM2"/>
</dbReference>
<protein>
    <submittedName>
        <fullName evidence="7">NAD-glutamate dehydrogenase</fullName>
    </submittedName>
</protein>
<accession>A0ABV7F1R2</accession>
<dbReference type="Pfam" id="PF21078">
    <property type="entry name" value="GDH_HM3"/>
    <property type="match status" value="1"/>
</dbReference>
<dbReference type="InterPro" id="IPR028971">
    <property type="entry name" value="NAD-GDH_cat"/>
</dbReference>
<dbReference type="InterPro" id="IPR046346">
    <property type="entry name" value="Aminoacid_DH-like_N_sf"/>
</dbReference>
<evidence type="ECO:0000256" key="1">
    <source>
        <dbReference type="ARBA" id="ARBA00023002"/>
    </source>
</evidence>
<feature type="domain" description="NAD-glutamate dehydrogenase ACT3" evidence="6">
    <location>
        <begin position="556"/>
        <end position="633"/>
    </location>
</feature>
<dbReference type="Pfam" id="PF21079">
    <property type="entry name" value="GDH_HM2"/>
    <property type="match status" value="1"/>
</dbReference>
<dbReference type="InterPro" id="IPR049062">
    <property type="entry name" value="NAD_Glu_DH_ACT2"/>
</dbReference>